<reference evidence="8 9" key="1">
    <citation type="submission" date="2018-01" db="EMBL/GenBank/DDBJ databases">
        <title>Denitrification phenotypes of diverse strains of Pseudomonas stutzeri.</title>
        <authorList>
            <person name="Milligan D.A."/>
            <person name="Bergaust L."/>
            <person name="Bakken L.R."/>
            <person name="Frostegard A."/>
        </authorList>
    </citation>
    <scope>NUCLEOTIDE SEQUENCE [LARGE SCALE GENOMIC DNA]</scope>
    <source>
        <strain evidence="8 9">DSM 50238</strain>
    </source>
</reference>
<dbReference type="EMBL" id="POUK01000002">
    <property type="protein sequence ID" value="PNF77353.1"/>
    <property type="molecule type" value="Genomic_DNA"/>
</dbReference>
<sequence>MNRTHTLLMLSLTAALGVMPLAHAATPAAPATAVGSLERAQAKQAKALLDNAALYLQANGPEQALAAFNDRDGAFAKGQYYIFVLGTDGTMRASAGTSASLVGLNVRDLKDASGKPFINDILEAAKRDDSGAVAYHWLNPADNKVENKLSQFRKVGENILCVGYYIPRATAEQAQALLDKAVARLREVGGETAYRQFNERNGEFFVNDEYVFVIGLEDGKYRASGGSPNLVGVDVRAVNDAAGKPLFREMIELARKDGTGTVEYVWRNPVTNAVEHKRTLIQRVDDVLLGVGYYTPR</sequence>
<evidence type="ECO:0000256" key="2">
    <source>
        <dbReference type="ARBA" id="ARBA00022475"/>
    </source>
</evidence>
<dbReference type="InterPro" id="IPR004010">
    <property type="entry name" value="Double_Cache_2"/>
</dbReference>
<evidence type="ECO:0000259" key="7">
    <source>
        <dbReference type="SMART" id="SM01049"/>
    </source>
</evidence>
<evidence type="ECO:0000256" key="1">
    <source>
        <dbReference type="ARBA" id="ARBA00004651"/>
    </source>
</evidence>
<evidence type="ECO:0000256" key="6">
    <source>
        <dbReference type="SAM" id="SignalP"/>
    </source>
</evidence>
<feature type="signal peptide" evidence="6">
    <location>
        <begin position="1"/>
        <end position="24"/>
    </location>
</feature>
<evidence type="ECO:0000256" key="5">
    <source>
        <dbReference type="ARBA" id="ARBA00023136"/>
    </source>
</evidence>
<comment type="subcellular location">
    <subcellularLocation>
        <location evidence="1">Cell membrane</location>
        <topology evidence="1">Multi-pass membrane protein</topology>
    </subcellularLocation>
</comment>
<dbReference type="Proteomes" id="UP000235881">
    <property type="component" value="Unassembled WGS sequence"/>
</dbReference>
<dbReference type="Pfam" id="PF08269">
    <property type="entry name" value="dCache_2"/>
    <property type="match status" value="1"/>
</dbReference>
<proteinExistence type="predicted"/>
<keyword evidence="3" id="KW-0812">Transmembrane</keyword>
<dbReference type="AlphaFoldDB" id="A0A8E2U4B0"/>
<keyword evidence="4" id="KW-1133">Transmembrane helix</keyword>
<keyword evidence="2" id="KW-1003">Cell membrane</keyword>
<evidence type="ECO:0000313" key="8">
    <source>
        <dbReference type="EMBL" id="PNF77353.1"/>
    </source>
</evidence>
<dbReference type="InterPro" id="IPR033480">
    <property type="entry name" value="sCache_2"/>
</dbReference>
<feature type="chain" id="PRO_5034914312" evidence="6">
    <location>
        <begin position="25"/>
        <end position="297"/>
    </location>
</feature>
<evidence type="ECO:0000313" key="9">
    <source>
        <dbReference type="Proteomes" id="UP000235881"/>
    </source>
</evidence>
<keyword evidence="6" id="KW-0732">Signal</keyword>
<accession>A0A8E2U4B0</accession>
<feature type="domain" description="Single Cache" evidence="7">
    <location>
        <begin position="34"/>
        <end position="119"/>
    </location>
</feature>
<evidence type="ECO:0000256" key="3">
    <source>
        <dbReference type="ARBA" id="ARBA00022692"/>
    </source>
</evidence>
<evidence type="ECO:0000256" key="4">
    <source>
        <dbReference type="ARBA" id="ARBA00022989"/>
    </source>
</evidence>
<dbReference type="GO" id="GO:0005886">
    <property type="term" value="C:plasma membrane"/>
    <property type="evidence" value="ECO:0007669"/>
    <property type="project" value="UniProtKB-SubCell"/>
</dbReference>
<organism evidence="8 9">
    <name type="scientific">Stutzerimonas degradans</name>
    <dbReference type="NCBI Taxonomy" id="2968968"/>
    <lineage>
        <taxon>Bacteria</taxon>
        <taxon>Pseudomonadati</taxon>
        <taxon>Pseudomonadota</taxon>
        <taxon>Gammaproteobacteria</taxon>
        <taxon>Pseudomonadales</taxon>
        <taxon>Pseudomonadaceae</taxon>
        <taxon>Stutzerimonas</taxon>
    </lineage>
</organism>
<dbReference type="Gene3D" id="3.30.450.20">
    <property type="entry name" value="PAS domain"/>
    <property type="match status" value="2"/>
</dbReference>
<gene>
    <name evidence="8" type="ORF">CXK95_06600</name>
</gene>
<keyword evidence="9" id="KW-1185">Reference proteome</keyword>
<feature type="domain" description="Single Cache" evidence="7">
    <location>
        <begin position="168"/>
        <end position="248"/>
    </location>
</feature>
<protein>
    <submittedName>
        <fullName evidence="8">Chemotaxis protein</fullName>
    </submittedName>
</protein>
<dbReference type="RefSeq" id="WP_054093950.1">
    <property type="nucleotide sequence ID" value="NZ_CP065721.1"/>
</dbReference>
<name>A0A8E2U4B0_9GAMM</name>
<comment type="caution">
    <text evidence="8">The sequence shown here is derived from an EMBL/GenBank/DDBJ whole genome shotgun (WGS) entry which is preliminary data.</text>
</comment>
<dbReference type="SMART" id="SM01049">
    <property type="entry name" value="Cache_2"/>
    <property type="match status" value="2"/>
</dbReference>
<keyword evidence="5" id="KW-0472">Membrane</keyword>